<name>A0AA88LM93_CHASR</name>
<reference evidence="1" key="1">
    <citation type="submission" date="2023-07" db="EMBL/GenBank/DDBJ databases">
        <title>Chromosome-level Genome Assembly of Striped Snakehead (Channa striata).</title>
        <authorList>
            <person name="Liu H."/>
        </authorList>
    </citation>
    <scope>NUCLEOTIDE SEQUENCE</scope>
    <source>
        <strain evidence="1">Gz</strain>
        <tissue evidence="1">Muscle</tissue>
    </source>
</reference>
<dbReference type="AlphaFoldDB" id="A0AA88LM93"/>
<keyword evidence="2" id="KW-1185">Reference proteome</keyword>
<gene>
    <name evidence="1" type="ORF">Q5P01_000773</name>
</gene>
<protein>
    <submittedName>
        <fullName evidence="1">Uncharacterized protein</fullName>
    </submittedName>
</protein>
<organism evidence="1 2">
    <name type="scientific">Channa striata</name>
    <name type="common">Snakehead murrel</name>
    <name type="synonym">Ophicephalus striatus</name>
    <dbReference type="NCBI Taxonomy" id="64152"/>
    <lineage>
        <taxon>Eukaryota</taxon>
        <taxon>Metazoa</taxon>
        <taxon>Chordata</taxon>
        <taxon>Craniata</taxon>
        <taxon>Vertebrata</taxon>
        <taxon>Euteleostomi</taxon>
        <taxon>Actinopterygii</taxon>
        <taxon>Neopterygii</taxon>
        <taxon>Teleostei</taxon>
        <taxon>Neoteleostei</taxon>
        <taxon>Acanthomorphata</taxon>
        <taxon>Anabantaria</taxon>
        <taxon>Anabantiformes</taxon>
        <taxon>Channoidei</taxon>
        <taxon>Channidae</taxon>
        <taxon>Channa</taxon>
    </lineage>
</organism>
<evidence type="ECO:0000313" key="2">
    <source>
        <dbReference type="Proteomes" id="UP001187415"/>
    </source>
</evidence>
<accession>A0AA88LM93</accession>
<dbReference type="Proteomes" id="UP001187415">
    <property type="component" value="Unassembled WGS sequence"/>
</dbReference>
<proteinExistence type="predicted"/>
<comment type="caution">
    <text evidence="1">The sequence shown here is derived from an EMBL/GenBank/DDBJ whole genome shotgun (WGS) entry which is preliminary data.</text>
</comment>
<dbReference type="EMBL" id="JAUPFM010000088">
    <property type="protein sequence ID" value="KAK2813531.1"/>
    <property type="molecule type" value="Genomic_DNA"/>
</dbReference>
<sequence length="524" mass="57990">MARAAPGAAVALTVFLDKVFTGLGQTQDVLYFTTWTGNGENLMPHVNAIKEQANFFPKNRLVVDAGTMEHVKNTGSLENTKVFMDLDADVFAKAKARVTKEKDPRVAQELDRFYDTLQEMYNEFRGNNFYASASDIMRYVSFAAYSDEADHLVYHDADVRFKPLSQDHTADLTSGAAVKIAMITSTKRTDRSLEKQLSFVEPSYFYERRPEEYPDYTQFNSDLILMRKAAATKTALVIGLEQLRTIAASRVAMVERITTCPPVAQAENTYVGAIGLNPLDVAKERLKTASPSRRDVGAIRGLRTLVLDVVLRSKRWKLTIWMCGVHSGRSCWSWVVRNTLSLGAEAFVQKRRNTVELARTQLEEIMSDPEVELAVKAMMTEAQGLIPGDRGRAMKRLGSAYARMATSGPKSQLAIKAWVLGARAHGVLTNIGALIYGDATVRTFAALDLSQTVNGFLAHKLARYAKTKALAETLELLADNPLMNLAGTAANVFFFAQNIRNVAEGHHSPADYYWLTMFPGGSSG</sequence>
<evidence type="ECO:0000313" key="1">
    <source>
        <dbReference type="EMBL" id="KAK2813531.1"/>
    </source>
</evidence>